<evidence type="ECO:0000313" key="2">
    <source>
        <dbReference type="Ensembl" id="ENSSFAP00005033179.1"/>
    </source>
</evidence>
<reference evidence="2" key="3">
    <citation type="submission" date="2025-09" db="UniProtKB">
        <authorList>
            <consortium name="Ensembl"/>
        </authorList>
    </citation>
    <scope>IDENTIFICATION</scope>
</reference>
<name>A0A672HW97_SALFA</name>
<dbReference type="InterPro" id="IPR001368">
    <property type="entry name" value="TNFR/NGFR_Cys_rich_reg"/>
</dbReference>
<dbReference type="SUPFAM" id="SSF57586">
    <property type="entry name" value="TNF receptor-like"/>
    <property type="match status" value="2"/>
</dbReference>
<dbReference type="GO" id="GO:0006955">
    <property type="term" value="P:immune response"/>
    <property type="evidence" value="ECO:0007669"/>
    <property type="project" value="InterPro"/>
</dbReference>
<proteinExistence type="predicted"/>
<sequence length="212" mass="23146">SAGCFSGSSGESLAMAAAQLQCDPVTQYEDRGRCCLKCEPGTSMKSGSSCEEPQCKECEDNEYQEKYTTATKCERQDYCDENRNFKWRTLQNKKKRIPCECKDGFHCSSELCLTCVPHRMCPPGLGARSIGNHTHDTVCEKCPEGQFSNDSSWRSVCQKWTVCGNNFHVSKEGTAESDVECGKLWVGRSVVKVFSLSPPASGAAGAEASCGS</sequence>
<dbReference type="OMA" id="AIPRSCW"/>
<dbReference type="InterPro" id="IPR008063">
    <property type="entry name" value="Fas_rcpt"/>
</dbReference>
<organism evidence="2 3">
    <name type="scientific">Salarias fasciatus</name>
    <name type="common">Jewelled blenny</name>
    <name type="synonym">Blennius fasciatus</name>
    <dbReference type="NCBI Taxonomy" id="181472"/>
    <lineage>
        <taxon>Eukaryota</taxon>
        <taxon>Metazoa</taxon>
        <taxon>Chordata</taxon>
        <taxon>Craniata</taxon>
        <taxon>Vertebrata</taxon>
        <taxon>Euteleostomi</taxon>
        <taxon>Actinopterygii</taxon>
        <taxon>Neopterygii</taxon>
        <taxon>Teleostei</taxon>
        <taxon>Neoteleostei</taxon>
        <taxon>Acanthomorphata</taxon>
        <taxon>Ovalentaria</taxon>
        <taxon>Blenniimorphae</taxon>
        <taxon>Blenniiformes</taxon>
        <taxon>Blennioidei</taxon>
        <taxon>Blenniidae</taxon>
        <taxon>Salariinae</taxon>
        <taxon>Salarias</taxon>
    </lineage>
</organism>
<keyword evidence="3" id="KW-1185">Reference proteome</keyword>
<evidence type="ECO:0000313" key="3">
    <source>
        <dbReference type="Proteomes" id="UP000472267"/>
    </source>
</evidence>
<dbReference type="Proteomes" id="UP000472267">
    <property type="component" value="Chromosome 20"/>
</dbReference>
<dbReference type="GO" id="GO:0006915">
    <property type="term" value="P:apoptotic process"/>
    <property type="evidence" value="ECO:0007669"/>
    <property type="project" value="InterPro"/>
</dbReference>
<dbReference type="AlphaFoldDB" id="A0A672HW97"/>
<feature type="domain" description="TNFR-Cys" evidence="1">
    <location>
        <begin position="101"/>
        <end position="139"/>
    </location>
</feature>
<protein>
    <recommendedName>
        <fullName evidence="1">TNFR-Cys domain-containing protein</fullName>
    </recommendedName>
</protein>
<dbReference type="GO" id="GO:0002768">
    <property type="term" value="P:immune response-regulating cell surface receptor signaling pathway"/>
    <property type="evidence" value="ECO:0007669"/>
    <property type="project" value="TreeGrafter"/>
</dbReference>
<feature type="domain" description="TNFR-Cys" evidence="1">
    <location>
        <begin position="142"/>
        <end position="181"/>
    </location>
</feature>
<dbReference type="Gene3D" id="2.10.50.10">
    <property type="entry name" value="Tumor Necrosis Factor Receptor, subunit A, domain 2"/>
    <property type="match status" value="3"/>
</dbReference>
<dbReference type="SMART" id="SM00208">
    <property type="entry name" value="TNFR"/>
    <property type="match status" value="2"/>
</dbReference>
<dbReference type="PANTHER" id="PTHR46875">
    <property type="entry name" value="TUMOR NECROSIS FACTOR RECEPTOR SUPERFAMILY MEMBER 5"/>
    <property type="match status" value="1"/>
</dbReference>
<dbReference type="GO" id="GO:0009897">
    <property type="term" value="C:external side of plasma membrane"/>
    <property type="evidence" value="ECO:0007669"/>
    <property type="project" value="TreeGrafter"/>
</dbReference>
<dbReference type="InterPro" id="IPR052135">
    <property type="entry name" value="TNFRSF5"/>
</dbReference>
<dbReference type="GO" id="GO:0035631">
    <property type="term" value="C:CD40 receptor complex"/>
    <property type="evidence" value="ECO:0007669"/>
    <property type="project" value="TreeGrafter"/>
</dbReference>
<dbReference type="PRINTS" id="PR01680">
    <property type="entry name" value="TNFACTORR6"/>
</dbReference>
<dbReference type="PANTHER" id="PTHR46875:SF3">
    <property type="entry name" value="CD40 MOLECULE, TNF RECEPTOR SUPERFAMILY MEMBER 5"/>
    <property type="match status" value="1"/>
</dbReference>
<dbReference type="Ensembl" id="ENSSFAT00005034343.1">
    <property type="protein sequence ID" value="ENSSFAP00005033179.1"/>
    <property type="gene ID" value="ENSSFAG00005016769.1"/>
</dbReference>
<evidence type="ECO:0000259" key="1">
    <source>
        <dbReference type="SMART" id="SM00208"/>
    </source>
</evidence>
<reference evidence="2" key="2">
    <citation type="submission" date="2025-08" db="UniProtKB">
        <authorList>
            <consortium name="Ensembl"/>
        </authorList>
    </citation>
    <scope>IDENTIFICATION</scope>
</reference>
<reference evidence="2" key="1">
    <citation type="submission" date="2019-06" db="EMBL/GenBank/DDBJ databases">
        <authorList>
            <consortium name="Wellcome Sanger Institute Data Sharing"/>
        </authorList>
    </citation>
    <scope>NUCLEOTIDE SEQUENCE [LARGE SCALE GENOMIC DNA]</scope>
</reference>
<dbReference type="Pfam" id="PF00020">
    <property type="entry name" value="TNFR_c6"/>
    <property type="match status" value="2"/>
</dbReference>
<dbReference type="FunCoup" id="A0A672HW97">
    <property type="interactions" value="132"/>
</dbReference>
<dbReference type="InParanoid" id="A0A672HW97"/>
<accession>A0A672HW97</accession>
<dbReference type="GO" id="GO:0004888">
    <property type="term" value="F:transmembrane signaling receptor activity"/>
    <property type="evidence" value="ECO:0007669"/>
    <property type="project" value="InterPro"/>
</dbReference>